<keyword evidence="2" id="KW-0378">Hydrolase</keyword>
<evidence type="ECO:0000313" key="7">
    <source>
        <dbReference type="Proteomes" id="UP000256478"/>
    </source>
</evidence>
<proteinExistence type="inferred from homology"/>
<comment type="similarity">
    <text evidence="4">Belongs to the cyclic nucleotide phosphodiesterase class-III family.</text>
</comment>
<dbReference type="AlphaFoldDB" id="A0A3E0TTF2"/>
<comment type="caution">
    <text evidence="6">The sequence shown here is derived from an EMBL/GenBank/DDBJ whole genome shotgun (WGS) entry which is preliminary data.</text>
</comment>
<accession>A0A3E0TTF2</accession>
<dbReference type="InterPro" id="IPR050884">
    <property type="entry name" value="CNP_phosphodiesterase-III"/>
</dbReference>
<evidence type="ECO:0000313" key="6">
    <source>
        <dbReference type="EMBL" id="REL27946.1"/>
    </source>
</evidence>
<evidence type="ECO:0000256" key="2">
    <source>
        <dbReference type="ARBA" id="ARBA00022801"/>
    </source>
</evidence>
<evidence type="ECO:0000256" key="3">
    <source>
        <dbReference type="ARBA" id="ARBA00023004"/>
    </source>
</evidence>
<gene>
    <name evidence="6" type="ORF">DXX93_16175</name>
</gene>
<evidence type="ECO:0000256" key="1">
    <source>
        <dbReference type="ARBA" id="ARBA00022723"/>
    </source>
</evidence>
<feature type="domain" description="Calcineurin-like phosphoesterase" evidence="5">
    <location>
        <begin position="8"/>
        <end position="202"/>
    </location>
</feature>
<dbReference type="GO" id="GO:0046872">
    <property type="term" value="F:metal ion binding"/>
    <property type="evidence" value="ECO:0007669"/>
    <property type="project" value="UniProtKB-KW"/>
</dbReference>
<keyword evidence="3" id="KW-0408">Iron</keyword>
<dbReference type="GO" id="GO:0016787">
    <property type="term" value="F:hydrolase activity"/>
    <property type="evidence" value="ECO:0007669"/>
    <property type="project" value="UniProtKB-KW"/>
</dbReference>
<dbReference type="PANTHER" id="PTHR42988:SF2">
    <property type="entry name" value="CYCLIC NUCLEOTIDE PHOSPHODIESTERASE CBUA0032-RELATED"/>
    <property type="match status" value="1"/>
</dbReference>
<dbReference type="EMBL" id="QUOU01000001">
    <property type="protein sequence ID" value="REL27946.1"/>
    <property type="molecule type" value="Genomic_DNA"/>
</dbReference>
<dbReference type="Proteomes" id="UP000256478">
    <property type="component" value="Unassembled WGS sequence"/>
</dbReference>
<name>A0A3E0TTF2_9GAMM</name>
<dbReference type="OrthoDB" id="9784378at2"/>
<dbReference type="InterPro" id="IPR004843">
    <property type="entry name" value="Calcineurin-like_PHP"/>
</dbReference>
<dbReference type="SUPFAM" id="SSF56300">
    <property type="entry name" value="Metallo-dependent phosphatases"/>
    <property type="match status" value="1"/>
</dbReference>
<organism evidence="6 7">
    <name type="scientific">Thalassotalea euphylliae</name>
    <dbReference type="NCBI Taxonomy" id="1655234"/>
    <lineage>
        <taxon>Bacteria</taxon>
        <taxon>Pseudomonadati</taxon>
        <taxon>Pseudomonadota</taxon>
        <taxon>Gammaproteobacteria</taxon>
        <taxon>Alteromonadales</taxon>
        <taxon>Colwelliaceae</taxon>
        <taxon>Thalassotalea</taxon>
    </lineage>
</organism>
<evidence type="ECO:0000259" key="5">
    <source>
        <dbReference type="Pfam" id="PF00149"/>
    </source>
</evidence>
<keyword evidence="1" id="KW-0479">Metal-binding</keyword>
<dbReference type="InterPro" id="IPR029052">
    <property type="entry name" value="Metallo-depent_PP-like"/>
</dbReference>
<protein>
    <submittedName>
        <fullName evidence="6">3',5'-cyclic-nucleotide phosphodiesterase</fullName>
    </submittedName>
</protein>
<reference evidence="6 7" key="1">
    <citation type="submission" date="2018-08" db="EMBL/GenBank/DDBJ databases">
        <title>Thalassotalea euphylliae genome.</title>
        <authorList>
            <person name="Summers S."/>
            <person name="Rice S.A."/>
            <person name="Freckelton M.L."/>
            <person name="Nedved B.T."/>
            <person name="Hadfield M.G."/>
        </authorList>
    </citation>
    <scope>NUCLEOTIDE SEQUENCE [LARGE SCALE GENOMIC DNA]</scope>
    <source>
        <strain evidence="6 7">H1</strain>
    </source>
</reference>
<dbReference type="Pfam" id="PF00149">
    <property type="entry name" value="Metallophos"/>
    <property type="match status" value="1"/>
</dbReference>
<dbReference type="PANTHER" id="PTHR42988">
    <property type="entry name" value="PHOSPHOHYDROLASE"/>
    <property type="match status" value="1"/>
</dbReference>
<evidence type="ECO:0000256" key="4">
    <source>
        <dbReference type="ARBA" id="ARBA00025742"/>
    </source>
</evidence>
<sequence>MTSNKTITIAQFSDSHLFADKLGAHHGANVYQNLRTVCHDIADNSAVDVAVFTGDLTQDHTLDSYQRFKEVVGDILGDKTVYFLAGNHDDMAILDDVLCNAPFAQTKRFSRSNWQFHLLDSTSDTPAGYVDIAALKEQVHCANQHHYQDHHQPPFQFCFMHHHPIDVGYFIDRHGLTNQDEFWQQINSWHALKGIACGHVHRDIDFPVSAPKHRVPVYTCPATSIKFARDQEHLVAESGQPGYRLFDFHANGEITSQVIYL</sequence>
<dbReference type="RefSeq" id="WP_116009010.1">
    <property type="nucleotide sequence ID" value="NZ_QUOU01000001.1"/>
</dbReference>
<dbReference type="Gene3D" id="3.60.21.10">
    <property type="match status" value="1"/>
</dbReference>